<keyword evidence="8" id="KW-1133">Transmembrane helix</keyword>
<dbReference type="Gene3D" id="2.120.10.100">
    <property type="entry name" value="Apyrase"/>
    <property type="match status" value="2"/>
</dbReference>
<evidence type="ECO:0000256" key="3">
    <source>
        <dbReference type="ARBA" id="ARBA00022801"/>
    </source>
</evidence>
<feature type="transmembrane region" description="Helical" evidence="8">
    <location>
        <begin position="68"/>
        <end position="86"/>
    </location>
</feature>
<dbReference type="GO" id="GO:0045134">
    <property type="term" value="F:UDP phosphatase activity"/>
    <property type="evidence" value="ECO:0007669"/>
    <property type="project" value="TreeGrafter"/>
</dbReference>
<feature type="binding site" evidence="6">
    <location>
        <position position="194"/>
    </location>
    <ligand>
        <name>Ca(2+)</name>
        <dbReference type="ChEBI" id="CHEBI:29108"/>
    </ligand>
</feature>
<name>Q4SGL6_TETNG</name>
<evidence type="ECO:0000313" key="9">
    <source>
        <dbReference type="EMBL" id="CAG00216.1"/>
    </source>
</evidence>
<dbReference type="PANTHER" id="PTHR13023">
    <property type="entry name" value="APYRASE"/>
    <property type="match status" value="1"/>
</dbReference>
<dbReference type="HOGENOM" id="CLU_047493_0_0_1"/>
<dbReference type="PANTHER" id="PTHR13023:SF3">
    <property type="entry name" value="SOLUBLE CALCIUM-ACTIVATED NUCLEOTIDASE 1"/>
    <property type="match status" value="1"/>
</dbReference>
<dbReference type="AlphaFoldDB" id="Q4SGL6"/>
<evidence type="ECO:0000256" key="1">
    <source>
        <dbReference type="ARBA" id="ARBA00001913"/>
    </source>
</evidence>
<organism evidence="9">
    <name type="scientific">Tetraodon nigroviridis</name>
    <name type="common">Spotted green pufferfish</name>
    <name type="synonym">Chelonodon nigroviridis</name>
    <dbReference type="NCBI Taxonomy" id="99883"/>
    <lineage>
        <taxon>Eukaryota</taxon>
        <taxon>Metazoa</taxon>
        <taxon>Chordata</taxon>
        <taxon>Craniata</taxon>
        <taxon>Vertebrata</taxon>
        <taxon>Euteleostomi</taxon>
        <taxon>Actinopterygii</taxon>
        <taxon>Neopterygii</taxon>
        <taxon>Teleostei</taxon>
        <taxon>Neoteleostei</taxon>
        <taxon>Acanthomorphata</taxon>
        <taxon>Eupercaria</taxon>
        <taxon>Tetraodontiformes</taxon>
        <taxon>Tetradontoidea</taxon>
        <taxon>Tetraodontidae</taxon>
        <taxon>Tetraodon</taxon>
    </lineage>
</organism>
<evidence type="ECO:0000256" key="4">
    <source>
        <dbReference type="ARBA" id="ARBA00022837"/>
    </source>
</evidence>
<gene>
    <name evidence="9" type="ORF">GSTENG00018574001</name>
</gene>
<feature type="binding site" evidence="6">
    <location>
        <position position="240"/>
    </location>
    <ligand>
        <name>Ca(2+)</name>
        <dbReference type="ChEBI" id="CHEBI:29108"/>
    </ligand>
</feature>
<dbReference type="Pfam" id="PF06079">
    <property type="entry name" value="Apyrase"/>
    <property type="match status" value="2"/>
</dbReference>
<feature type="region of interest" description="Disordered" evidence="7">
    <location>
        <begin position="1"/>
        <end position="36"/>
    </location>
</feature>
<evidence type="ECO:0000256" key="8">
    <source>
        <dbReference type="SAM" id="Phobius"/>
    </source>
</evidence>
<feature type="binding site" evidence="6">
    <location>
        <position position="394"/>
    </location>
    <ligand>
        <name>Ca(2+)</name>
        <dbReference type="ChEBI" id="CHEBI:29108"/>
    </ligand>
</feature>
<dbReference type="SUPFAM" id="SSF101887">
    <property type="entry name" value="Apyrase"/>
    <property type="match status" value="2"/>
</dbReference>
<comment type="cofactor">
    <cofactor evidence="1 6">
        <name>Ca(2+)</name>
        <dbReference type="ChEBI" id="CHEBI:29108"/>
    </cofactor>
</comment>
<evidence type="ECO:0000256" key="2">
    <source>
        <dbReference type="ARBA" id="ARBA00022723"/>
    </source>
</evidence>
<dbReference type="GO" id="GO:0005509">
    <property type="term" value="F:calcium ion binding"/>
    <property type="evidence" value="ECO:0007669"/>
    <property type="project" value="InterPro"/>
</dbReference>
<reference evidence="9" key="1">
    <citation type="journal article" date="2004" name="Nature">
        <title>Genome duplication in the teleost fish Tetraodon nigroviridis reveals the early vertebrate proto-karyotype.</title>
        <authorList>
            <person name="Jaillon O."/>
            <person name="Aury J.-M."/>
            <person name="Brunet F."/>
            <person name="Petit J.-L."/>
            <person name="Stange-Thomann N."/>
            <person name="Mauceli E."/>
            <person name="Bouneau L."/>
            <person name="Fischer C."/>
            <person name="Ozouf-Costaz C."/>
            <person name="Bernot A."/>
            <person name="Nicaud S."/>
            <person name="Jaffe D."/>
            <person name="Fisher S."/>
            <person name="Lutfalla G."/>
            <person name="Dossat C."/>
            <person name="Segurens B."/>
            <person name="Dasilva C."/>
            <person name="Salanoubat M."/>
            <person name="Levy M."/>
            <person name="Boudet N."/>
            <person name="Castellano S."/>
            <person name="Anthouard V."/>
            <person name="Jubin C."/>
            <person name="Castelli V."/>
            <person name="Katinka M."/>
            <person name="Vacherie B."/>
            <person name="Biemont C."/>
            <person name="Skalli Z."/>
            <person name="Cattolico L."/>
            <person name="Poulain J."/>
            <person name="De Berardinis V."/>
            <person name="Cruaud C."/>
            <person name="Duprat S."/>
            <person name="Brottier P."/>
            <person name="Coutanceau J.-P."/>
            <person name="Gouzy J."/>
            <person name="Parra G."/>
            <person name="Lardier G."/>
            <person name="Chapple C."/>
            <person name="McKernan K.J."/>
            <person name="McEwan P."/>
            <person name="Bosak S."/>
            <person name="Kellis M."/>
            <person name="Volff J.-N."/>
            <person name="Guigo R."/>
            <person name="Zody M.C."/>
            <person name="Mesirov J."/>
            <person name="Lindblad-Toh K."/>
            <person name="Birren B."/>
            <person name="Nusbaum C."/>
            <person name="Kahn D."/>
            <person name="Robinson-Rechavi M."/>
            <person name="Laudet V."/>
            <person name="Schachter V."/>
            <person name="Quetier F."/>
            <person name="Saurin W."/>
            <person name="Scarpelli C."/>
            <person name="Wincker P."/>
            <person name="Lander E.S."/>
            <person name="Weissenbach J."/>
            <person name="Roest Crollius H."/>
        </authorList>
    </citation>
    <scope>NUCLEOTIDE SEQUENCE [LARGE SCALE GENOMIC DNA]</scope>
</reference>
<dbReference type="InterPro" id="IPR036258">
    <property type="entry name" value="Apyrase_sf"/>
</dbReference>
<keyword evidence="8" id="KW-0472">Membrane</keyword>
<feature type="binding site" evidence="6">
    <location>
        <position position="333"/>
    </location>
    <ligand>
        <name>Ca(2+)</name>
        <dbReference type="ChEBI" id="CHEBI:29108"/>
    </ligand>
</feature>
<keyword evidence="3" id="KW-0378">Hydrolase</keyword>
<keyword evidence="4 6" id="KW-0106">Calcium</keyword>
<dbReference type="InterPro" id="IPR009283">
    <property type="entry name" value="Apyrase"/>
</dbReference>
<keyword evidence="8" id="KW-0812">Transmembrane</keyword>
<dbReference type="OrthoDB" id="25028at2759"/>
<dbReference type="GO" id="GO:0030166">
    <property type="term" value="P:proteoglycan biosynthetic process"/>
    <property type="evidence" value="ECO:0007669"/>
    <property type="project" value="TreeGrafter"/>
</dbReference>
<sequence length="450" mass="49558">MTQDQRSGRRRRRGHSSPPSSMPAAPPSARQDQNEPMSNLRISVGGLPLLASMGNTTDPRFRLKWKPIVLVAFSLTLLLVLFMHISSGSQSHASIRPCARTGDGADSISQYNDTYPLSPPERTPEGTRYRIAVIADLDTSSSSGDKKLTWFSYMHRGYLSVSESGDKVGVEWDADRVVLESHVAEKGRGMELSELVAFNGKLYTVDDRTGIVYRIDGDKAVPWVILTDGDGSVAKGFKAEWMTVKDRHLWIGGLGKEWTTTEGEFVNNDPQWVKVVGFRGDVRHVNWVPTYEALRSAAGIQAPGQALGTGSPSLPTAAPCSPPSVPAGYLIHESASWSDTLQRWFFLPRRASSERYEETADERRGTNILLSSPADFKDISTSRVGQLTLTHGFSSFKFVPNTDDQIILALKSEEDGGKIATYVMAFTLDGRILLPETKIGDVKYEGIEFI</sequence>
<comment type="caution">
    <text evidence="9">The sequence shown here is derived from an EMBL/GenBank/DDBJ whole genome shotgun (WGS) entry which is preliminary data.</text>
</comment>
<feature type="binding site" evidence="6">
    <location>
        <position position="193"/>
    </location>
    <ligand>
        <name>Ca(2+)</name>
        <dbReference type="ChEBI" id="CHEBI:29108"/>
    </ligand>
</feature>
<feature type="binding site" evidence="6">
    <location>
        <position position="445"/>
    </location>
    <ligand>
        <name>Ca(2+)</name>
        <dbReference type="ChEBI" id="CHEBI:29108"/>
    </ligand>
</feature>
<proteinExistence type="inferred from homology"/>
<dbReference type="EMBL" id="CAAE01014593">
    <property type="protein sequence ID" value="CAG00216.1"/>
    <property type="molecule type" value="Genomic_DNA"/>
</dbReference>
<dbReference type="GO" id="GO:0004382">
    <property type="term" value="F:GDP phosphatase activity"/>
    <property type="evidence" value="ECO:0007669"/>
    <property type="project" value="TreeGrafter"/>
</dbReference>
<protein>
    <submittedName>
        <fullName evidence="9">(spotted green pufferfish) hypothetical protein</fullName>
    </submittedName>
</protein>
<comment type="similarity">
    <text evidence="5">Belongs to the apyrase family.</text>
</comment>
<evidence type="ECO:0000256" key="6">
    <source>
        <dbReference type="PIRSR" id="PIRSR609283-1"/>
    </source>
</evidence>
<reference evidence="9" key="2">
    <citation type="submission" date="2004-02" db="EMBL/GenBank/DDBJ databases">
        <authorList>
            <consortium name="Genoscope"/>
            <consortium name="Whitehead Institute Centre for Genome Research"/>
        </authorList>
    </citation>
    <scope>NUCLEOTIDE SEQUENCE</scope>
</reference>
<dbReference type="KEGG" id="tng:GSTEN00018574G001"/>
<accession>Q4SGL6</accession>
<evidence type="ECO:0000256" key="7">
    <source>
        <dbReference type="SAM" id="MobiDB-lite"/>
    </source>
</evidence>
<keyword evidence="2 6" id="KW-0479">Metal-binding</keyword>
<evidence type="ECO:0000256" key="5">
    <source>
        <dbReference type="ARBA" id="ARBA00025738"/>
    </source>
</evidence>